<dbReference type="SUPFAM" id="SSF140931">
    <property type="entry name" value="Fic-like"/>
    <property type="match status" value="1"/>
</dbReference>
<evidence type="ECO:0000259" key="8">
    <source>
        <dbReference type="PROSITE" id="PS51459"/>
    </source>
</evidence>
<evidence type="ECO:0000313" key="10">
    <source>
        <dbReference type="Proteomes" id="UP001501598"/>
    </source>
</evidence>
<feature type="domain" description="Fido" evidence="8">
    <location>
        <begin position="50"/>
        <end position="189"/>
    </location>
</feature>
<dbReference type="InterPro" id="IPR036597">
    <property type="entry name" value="Fido-like_dom_sf"/>
</dbReference>
<dbReference type="InterPro" id="IPR027310">
    <property type="entry name" value="Profilin_CS"/>
</dbReference>
<name>A0ABP8RH00_9PSEU</name>
<comment type="caution">
    <text evidence="9">The sequence shown here is derived from an EMBL/GenBank/DDBJ whole genome shotgun (WGS) entry which is preliminary data.</text>
</comment>
<keyword evidence="4" id="KW-0067">ATP-binding</keyword>
<dbReference type="PANTHER" id="PTHR39560:SF1">
    <property type="entry name" value="PROTEIN ADENYLYLTRANSFERASE FIC-RELATED"/>
    <property type="match status" value="1"/>
</dbReference>
<protein>
    <recommendedName>
        <fullName evidence="5">protein adenylyltransferase</fullName>
        <ecNumber evidence="5">2.7.7.108</ecNumber>
    </recommendedName>
</protein>
<comment type="catalytic activity">
    <reaction evidence="7">
        <text>L-tyrosyl-[protein] + ATP = O-(5'-adenylyl)-L-tyrosyl-[protein] + diphosphate</text>
        <dbReference type="Rhea" id="RHEA:54288"/>
        <dbReference type="Rhea" id="RHEA-COMP:10136"/>
        <dbReference type="Rhea" id="RHEA-COMP:13846"/>
        <dbReference type="ChEBI" id="CHEBI:30616"/>
        <dbReference type="ChEBI" id="CHEBI:33019"/>
        <dbReference type="ChEBI" id="CHEBI:46858"/>
        <dbReference type="ChEBI" id="CHEBI:83624"/>
        <dbReference type="EC" id="2.7.7.108"/>
    </reaction>
</comment>
<comment type="catalytic activity">
    <reaction evidence="6">
        <text>L-threonyl-[protein] + ATP = 3-O-(5'-adenylyl)-L-threonyl-[protein] + diphosphate</text>
        <dbReference type="Rhea" id="RHEA:54292"/>
        <dbReference type="Rhea" id="RHEA-COMP:11060"/>
        <dbReference type="Rhea" id="RHEA-COMP:13847"/>
        <dbReference type="ChEBI" id="CHEBI:30013"/>
        <dbReference type="ChEBI" id="CHEBI:30616"/>
        <dbReference type="ChEBI" id="CHEBI:33019"/>
        <dbReference type="ChEBI" id="CHEBI:138113"/>
        <dbReference type="EC" id="2.7.7.108"/>
    </reaction>
</comment>
<reference evidence="10" key="1">
    <citation type="journal article" date="2019" name="Int. J. Syst. Evol. Microbiol.">
        <title>The Global Catalogue of Microorganisms (GCM) 10K type strain sequencing project: providing services to taxonomists for standard genome sequencing and annotation.</title>
        <authorList>
            <consortium name="The Broad Institute Genomics Platform"/>
            <consortium name="The Broad Institute Genome Sequencing Center for Infectious Disease"/>
            <person name="Wu L."/>
            <person name="Ma J."/>
        </authorList>
    </citation>
    <scope>NUCLEOTIDE SEQUENCE [LARGE SCALE GENOMIC DNA]</scope>
    <source>
        <strain evidence="10">JCM 17906</strain>
    </source>
</reference>
<organism evidence="9 10">
    <name type="scientific">Pseudonocardia xishanensis</name>
    <dbReference type="NCBI Taxonomy" id="630995"/>
    <lineage>
        <taxon>Bacteria</taxon>
        <taxon>Bacillati</taxon>
        <taxon>Actinomycetota</taxon>
        <taxon>Actinomycetes</taxon>
        <taxon>Pseudonocardiales</taxon>
        <taxon>Pseudonocardiaceae</taxon>
        <taxon>Pseudonocardia</taxon>
    </lineage>
</organism>
<evidence type="ECO:0000256" key="3">
    <source>
        <dbReference type="ARBA" id="ARBA00022741"/>
    </source>
</evidence>
<keyword evidence="1" id="KW-0808">Transferase</keyword>
<dbReference type="RefSeq" id="WP_345412774.1">
    <property type="nucleotide sequence ID" value="NZ_BAABGT010000012.1"/>
</dbReference>
<dbReference type="EMBL" id="BAABGT010000012">
    <property type="protein sequence ID" value="GAA4538308.1"/>
    <property type="molecule type" value="Genomic_DNA"/>
</dbReference>
<keyword evidence="3" id="KW-0547">Nucleotide-binding</keyword>
<sequence length="189" mass="20830">MTWDPYLDLSSGVLRNRLGLADPEALARAEAEFTSARMFALQRTPLPGGYDLGHLQAFHWHIFGDVYSWAGQLRTVRIGKGRAFCPPEELQDRAGVLFGALAAEDHLRGRDRDDTVTGLADLLAGINDLHPFREGNGRTQRAFLGQLAEDRGHRIRWDALDPADNVTASKAAADGDTAPMRAMLDRLIP</sequence>
<dbReference type="PANTHER" id="PTHR39560">
    <property type="entry name" value="PROTEIN ADENYLYLTRANSFERASE FIC-RELATED"/>
    <property type="match status" value="1"/>
</dbReference>
<gene>
    <name evidence="9" type="ORF">GCM10023175_08110</name>
</gene>
<evidence type="ECO:0000256" key="1">
    <source>
        <dbReference type="ARBA" id="ARBA00022679"/>
    </source>
</evidence>
<evidence type="ECO:0000256" key="4">
    <source>
        <dbReference type="ARBA" id="ARBA00022840"/>
    </source>
</evidence>
<keyword evidence="2" id="KW-0548">Nucleotidyltransferase</keyword>
<dbReference type="Gene3D" id="1.10.3290.10">
    <property type="entry name" value="Fido-like domain"/>
    <property type="match status" value="1"/>
</dbReference>
<proteinExistence type="predicted"/>
<evidence type="ECO:0000256" key="7">
    <source>
        <dbReference type="ARBA" id="ARBA00048696"/>
    </source>
</evidence>
<dbReference type="InterPro" id="IPR003812">
    <property type="entry name" value="Fido"/>
</dbReference>
<dbReference type="PROSITE" id="PS51459">
    <property type="entry name" value="FIDO"/>
    <property type="match status" value="1"/>
</dbReference>
<evidence type="ECO:0000256" key="2">
    <source>
        <dbReference type="ARBA" id="ARBA00022695"/>
    </source>
</evidence>
<accession>A0ABP8RH00</accession>
<dbReference type="PROSITE" id="PS00414">
    <property type="entry name" value="PROFILIN"/>
    <property type="match status" value="1"/>
</dbReference>
<dbReference type="EC" id="2.7.7.108" evidence="5"/>
<dbReference type="Pfam" id="PF02661">
    <property type="entry name" value="Fic"/>
    <property type="match status" value="1"/>
</dbReference>
<evidence type="ECO:0000313" key="9">
    <source>
        <dbReference type="EMBL" id="GAA4538308.1"/>
    </source>
</evidence>
<evidence type="ECO:0000256" key="6">
    <source>
        <dbReference type="ARBA" id="ARBA00047939"/>
    </source>
</evidence>
<dbReference type="Proteomes" id="UP001501598">
    <property type="component" value="Unassembled WGS sequence"/>
</dbReference>
<evidence type="ECO:0000256" key="5">
    <source>
        <dbReference type="ARBA" id="ARBA00034531"/>
    </source>
</evidence>
<keyword evidence="10" id="KW-1185">Reference proteome</keyword>